<evidence type="ECO:0000256" key="9">
    <source>
        <dbReference type="SAM" id="MobiDB-lite"/>
    </source>
</evidence>
<feature type="domain" description="TFIIS N-terminal" evidence="11">
    <location>
        <begin position="11"/>
        <end position="88"/>
    </location>
</feature>
<keyword evidence="3 6" id="KW-0863">Zinc-finger</keyword>
<dbReference type="PROSITE" id="PS00466">
    <property type="entry name" value="ZF_TFIIS_1"/>
    <property type="match status" value="1"/>
</dbReference>
<evidence type="ECO:0000256" key="2">
    <source>
        <dbReference type="ARBA" id="ARBA00022723"/>
    </source>
</evidence>
<dbReference type="InterPro" id="IPR006289">
    <property type="entry name" value="TFSII"/>
</dbReference>
<dbReference type="InterPro" id="IPR035100">
    <property type="entry name" value="TF_IIS-typ"/>
</dbReference>
<dbReference type="InterPro" id="IPR003618">
    <property type="entry name" value="TFIIS_cen_dom"/>
</dbReference>
<protein>
    <recommendedName>
        <fullName evidence="8">Transcription elongation factor</fullName>
    </recommendedName>
</protein>
<feature type="compositionally biased region" description="Low complexity" evidence="9">
    <location>
        <begin position="92"/>
        <end position="103"/>
    </location>
</feature>
<dbReference type="PROSITE" id="PS51133">
    <property type="entry name" value="ZF_TFIIS_2"/>
    <property type="match status" value="1"/>
</dbReference>
<dbReference type="InterPro" id="IPR001222">
    <property type="entry name" value="Znf_TFIIS"/>
</dbReference>
<dbReference type="GO" id="GO:0006368">
    <property type="term" value="P:transcription elongation by RNA polymerase II"/>
    <property type="evidence" value="ECO:0007669"/>
    <property type="project" value="InterPro"/>
</dbReference>
<dbReference type="NCBIfam" id="TIGR01385">
    <property type="entry name" value="TFSII"/>
    <property type="match status" value="1"/>
</dbReference>
<feature type="compositionally biased region" description="Polar residues" evidence="9">
    <location>
        <begin position="104"/>
        <end position="116"/>
    </location>
</feature>
<organism evidence="13">
    <name type="scientific">Tetraselmis sp. GSL018</name>
    <dbReference type="NCBI Taxonomy" id="582737"/>
    <lineage>
        <taxon>Eukaryota</taxon>
        <taxon>Viridiplantae</taxon>
        <taxon>Chlorophyta</taxon>
        <taxon>core chlorophytes</taxon>
        <taxon>Chlorodendrophyceae</taxon>
        <taxon>Chlorodendrales</taxon>
        <taxon>Chlorodendraceae</taxon>
        <taxon>Tetraselmis</taxon>
    </lineage>
</organism>
<dbReference type="PROSITE" id="PS51321">
    <property type="entry name" value="TFIIS_CENTRAL"/>
    <property type="match status" value="1"/>
</dbReference>
<comment type="function">
    <text evidence="8">Necessary for efficient RNA polymerase II transcription elongation past template-encoded arresting sites.</text>
</comment>
<dbReference type="PIRSF" id="PIRSF006704">
    <property type="entry name" value="TF_IIS"/>
    <property type="match status" value="1"/>
</dbReference>
<dbReference type="GO" id="GO:0008270">
    <property type="term" value="F:zinc ion binding"/>
    <property type="evidence" value="ECO:0007669"/>
    <property type="project" value="UniProtKB-UniRule"/>
</dbReference>
<dbReference type="GO" id="GO:0003746">
    <property type="term" value="F:translation elongation factor activity"/>
    <property type="evidence" value="ECO:0007669"/>
    <property type="project" value="UniProtKB-KW"/>
</dbReference>
<evidence type="ECO:0000256" key="8">
    <source>
        <dbReference type="RuleBase" id="RU368078"/>
    </source>
</evidence>
<keyword evidence="2 8" id="KW-0479">Metal-binding</keyword>
<dbReference type="InterPro" id="IPR017923">
    <property type="entry name" value="TFIIS_N"/>
</dbReference>
<dbReference type="PANTHER" id="PTHR11477:SF0">
    <property type="entry name" value="IP08861P-RELATED"/>
    <property type="match status" value="1"/>
</dbReference>
<name>A0A061R6T6_9CHLO</name>
<dbReference type="SUPFAM" id="SSF47676">
    <property type="entry name" value="Conserved domain common to transcription factors TFIIS, elongin A, CRSP70"/>
    <property type="match status" value="1"/>
</dbReference>
<keyword evidence="13" id="KW-0648">Protein biosynthesis</keyword>
<evidence type="ECO:0000256" key="4">
    <source>
        <dbReference type="ARBA" id="ARBA00022833"/>
    </source>
</evidence>
<dbReference type="InterPro" id="IPR003617">
    <property type="entry name" value="TFIIS/CRSP70_N_sub"/>
</dbReference>
<dbReference type="InterPro" id="IPR036575">
    <property type="entry name" value="TFIIS_cen_dom_sf"/>
</dbReference>
<dbReference type="InterPro" id="IPR035441">
    <property type="entry name" value="TFIIS/LEDGF_dom_sf"/>
</dbReference>
<dbReference type="SMART" id="SM00510">
    <property type="entry name" value="TFS2M"/>
    <property type="match status" value="1"/>
</dbReference>
<evidence type="ECO:0000259" key="11">
    <source>
        <dbReference type="PROSITE" id="PS51319"/>
    </source>
</evidence>
<feature type="region of interest" description="Disordered" evidence="9">
    <location>
        <begin position="85"/>
        <end position="145"/>
    </location>
</feature>
<evidence type="ECO:0000256" key="6">
    <source>
        <dbReference type="PROSITE-ProRule" id="PRU00472"/>
    </source>
</evidence>
<proteinExistence type="inferred from homology"/>
<feature type="domain" description="TFIIS central" evidence="12">
    <location>
        <begin position="147"/>
        <end position="266"/>
    </location>
</feature>
<dbReference type="SUPFAM" id="SSF46942">
    <property type="entry name" value="Elongation factor TFIIS domain 2"/>
    <property type="match status" value="1"/>
</dbReference>
<comment type="similarity">
    <text evidence="8">Belongs to the TFS-II family.</text>
</comment>
<keyword evidence="4 8" id="KW-0862">Zinc</keyword>
<dbReference type="SMART" id="SM00440">
    <property type="entry name" value="ZnF_C2C2"/>
    <property type="match status" value="1"/>
</dbReference>
<dbReference type="Pfam" id="PF01096">
    <property type="entry name" value="Zn_ribbon_TFIIS"/>
    <property type="match status" value="1"/>
</dbReference>
<sequence>MASESELELVNLVKAATKSAGEAATDNAEAARAVDILKQLQRKEVTLQLLAATQAGKLVKKITKNTVPEVANAAAAVVATWKQAVGSSDGPSSASQGNASSKSLNRSDSNLSTQNSGRDKADRCASGDTGRVSSGEAPKLNLTGDATRDKGRQLFFESLKLAVDEAGDADLMPRVAELAADIEEAIFSQNGGVTKEYKGKFRSLNFNLKDPKNPDLRGRVVQGVHTAHELVTLSAEELASADRRQENQKIREFKLWEAERGKADKQATTDQFQCAKCKQRKTRYFQMQTRSADEPMTTFVTCVNCGNRWKFC</sequence>
<evidence type="ECO:0000256" key="7">
    <source>
        <dbReference type="PROSITE-ProRule" id="PRU00649"/>
    </source>
</evidence>
<evidence type="ECO:0000256" key="3">
    <source>
        <dbReference type="ARBA" id="ARBA00022771"/>
    </source>
</evidence>
<dbReference type="EMBL" id="GBEZ01017766">
    <property type="protein sequence ID" value="JAC68602.1"/>
    <property type="molecule type" value="Transcribed_RNA"/>
</dbReference>
<dbReference type="Gene3D" id="2.20.25.10">
    <property type="match status" value="1"/>
</dbReference>
<keyword evidence="13" id="KW-0251">Elongation factor</keyword>
<dbReference type="SMART" id="SM00509">
    <property type="entry name" value="TFS2N"/>
    <property type="match status" value="1"/>
</dbReference>
<evidence type="ECO:0000313" key="13">
    <source>
        <dbReference type="EMBL" id="JAC68602.1"/>
    </source>
</evidence>
<dbReference type="Pfam" id="PF07500">
    <property type="entry name" value="TFIIS_M"/>
    <property type="match status" value="1"/>
</dbReference>
<evidence type="ECO:0000256" key="5">
    <source>
        <dbReference type="ARBA" id="ARBA00023242"/>
    </source>
</evidence>
<keyword evidence="8" id="KW-0805">Transcription regulation</keyword>
<feature type="domain" description="TFIIS-type" evidence="10">
    <location>
        <begin position="270"/>
        <end position="310"/>
    </location>
</feature>
<dbReference type="AlphaFoldDB" id="A0A061R6T6"/>
<dbReference type="Gene3D" id="1.20.930.10">
    <property type="entry name" value="Conserved domain common to transcription factors TFIIS, elongin A, CRSP70"/>
    <property type="match status" value="1"/>
</dbReference>
<dbReference type="GO" id="GO:0005634">
    <property type="term" value="C:nucleus"/>
    <property type="evidence" value="ECO:0007669"/>
    <property type="project" value="UniProtKB-SubCell"/>
</dbReference>
<reference evidence="13" key="1">
    <citation type="submission" date="2014-05" db="EMBL/GenBank/DDBJ databases">
        <title>The transcriptome of the halophilic microalga Tetraselmis sp. GSL018 isolated from the Great Salt Lake, Utah.</title>
        <authorList>
            <person name="Jinkerson R.E."/>
            <person name="D'Adamo S."/>
            <person name="Posewitz M.C."/>
        </authorList>
    </citation>
    <scope>NUCLEOTIDE SEQUENCE</scope>
    <source>
        <strain evidence="13">GSL018</strain>
    </source>
</reference>
<evidence type="ECO:0000259" key="12">
    <source>
        <dbReference type="PROSITE" id="PS51321"/>
    </source>
</evidence>
<evidence type="ECO:0000259" key="10">
    <source>
        <dbReference type="PROSITE" id="PS51133"/>
    </source>
</evidence>
<dbReference type="SUPFAM" id="SSF57783">
    <property type="entry name" value="Zinc beta-ribbon"/>
    <property type="match status" value="1"/>
</dbReference>
<dbReference type="Gene3D" id="1.10.472.30">
    <property type="entry name" value="Transcription elongation factor S-II, central domain"/>
    <property type="match status" value="1"/>
</dbReference>
<dbReference type="Pfam" id="PF08711">
    <property type="entry name" value="Med26"/>
    <property type="match status" value="1"/>
</dbReference>
<keyword evidence="5 7" id="KW-0539">Nucleus</keyword>
<comment type="subcellular location">
    <subcellularLocation>
        <location evidence="1 7 8">Nucleus</location>
    </subcellularLocation>
</comment>
<dbReference type="PANTHER" id="PTHR11477">
    <property type="entry name" value="TRANSCRIPTION FACTOR S-II ZINC FINGER DOMAIN-CONTAINING PROTEIN"/>
    <property type="match status" value="1"/>
</dbReference>
<accession>A0A061R6T6</accession>
<dbReference type="GO" id="GO:0003677">
    <property type="term" value="F:DNA binding"/>
    <property type="evidence" value="ECO:0007669"/>
    <property type="project" value="UniProtKB-KW"/>
</dbReference>
<evidence type="ECO:0000256" key="1">
    <source>
        <dbReference type="ARBA" id="ARBA00004123"/>
    </source>
</evidence>
<keyword evidence="8" id="KW-0238">DNA-binding</keyword>
<dbReference type="CDD" id="cd13749">
    <property type="entry name" value="Zn-ribbon_TFIIS"/>
    <property type="match status" value="1"/>
</dbReference>
<keyword evidence="8" id="KW-0804">Transcription</keyword>
<gene>
    <name evidence="13" type="primary">TFIIS</name>
    <name evidence="13" type="ORF">TSPGSL018_8351</name>
</gene>
<dbReference type="PROSITE" id="PS51319">
    <property type="entry name" value="TFIIS_N"/>
    <property type="match status" value="1"/>
</dbReference>